<feature type="compositionally biased region" description="Polar residues" evidence="1">
    <location>
        <begin position="414"/>
        <end position="431"/>
    </location>
</feature>
<evidence type="ECO:0000256" key="1">
    <source>
        <dbReference type="SAM" id="MobiDB-lite"/>
    </source>
</evidence>
<protein>
    <submittedName>
        <fullName evidence="2">Uncharacterized protein</fullName>
    </submittedName>
</protein>
<feature type="compositionally biased region" description="Low complexity" evidence="1">
    <location>
        <begin position="387"/>
        <end position="403"/>
    </location>
</feature>
<feature type="region of interest" description="Disordered" evidence="1">
    <location>
        <begin position="361"/>
        <end position="444"/>
    </location>
</feature>
<gene>
    <name evidence="2" type="ORF">RRG08_021246</name>
</gene>
<evidence type="ECO:0000313" key="3">
    <source>
        <dbReference type="Proteomes" id="UP001283361"/>
    </source>
</evidence>
<dbReference type="AlphaFoldDB" id="A0AAE1D781"/>
<dbReference type="EMBL" id="JAWDGP010005144">
    <property type="protein sequence ID" value="KAK3759300.1"/>
    <property type="molecule type" value="Genomic_DNA"/>
</dbReference>
<organism evidence="2 3">
    <name type="scientific">Elysia crispata</name>
    <name type="common">lettuce slug</name>
    <dbReference type="NCBI Taxonomy" id="231223"/>
    <lineage>
        <taxon>Eukaryota</taxon>
        <taxon>Metazoa</taxon>
        <taxon>Spiralia</taxon>
        <taxon>Lophotrochozoa</taxon>
        <taxon>Mollusca</taxon>
        <taxon>Gastropoda</taxon>
        <taxon>Heterobranchia</taxon>
        <taxon>Euthyneura</taxon>
        <taxon>Panpulmonata</taxon>
        <taxon>Sacoglossa</taxon>
        <taxon>Placobranchoidea</taxon>
        <taxon>Plakobranchidae</taxon>
        <taxon>Elysia</taxon>
    </lineage>
</organism>
<dbReference type="Proteomes" id="UP001283361">
    <property type="component" value="Unassembled WGS sequence"/>
</dbReference>
<feature type="compositionally biased region" description="Basic and acidic residues" evidence="1">
    <location>
        <begin position="224"/>
        <end position="233"/>
    </location>
</feature>
<name>A0AAE1D781_9GAST</name>
<sequence length="444" mass="52107">MSSYSSNEGINPSRCMSVSSIENLAIPKRQKVFDKTFLPAGDALPVWHTVPLDHKLPIPPSPRDSFTLYTNKVGESKYISHQRYDFDLTNPNGRSAPGPYDSLTDPSLKDYFNSPRTRQHLVDNGLVTDRGEIKCNIKEFNEYREFVRYRSVTELSLQKKKEKRVKQESVDRLFIEWPRVHRYTRGRGKIRLTQSEPPKEYRREGLDMYREDLALALRKREELTRRREEEKYSRSASRKFHNQSQKIYSARSPRLALDKPSPRPSPEKTPRGRILSPDKDSLNSPSQMFSPRGTTLIDEIRKREQELNKRLEDQRKQRNEEHRKKVEENWRERQYRQEQLLMHEAELEARAREERQMHIMERERTLHVQRKRQEDKLKKIKQELNRNYKVNVKGQNGKGNNSVSPSDSKGDNPTPVSKSESTPRKNNSTETPRLPACGGSPAEN</sequence>
<feature type="compositionally biased region" description="Basic and acidic residues" evidence="1">
    <location>
        <begin position="361"/>
        <end position="386"/>
    </location>
</feature>
<feature type="compositionally biased region" description="Basic and acidic residues" evidence="1">
    <location>
        <begin position="256"/>
        <end position="281"/>
    </location>
</feature>
<feature type="compositionally biased region" description="Polar residues" evidence="1">
    <location>
        <begin position="282"/>
        <end position="293"/>
    </location>
</feature>
<accession>A0AAE1D781</accession>
<proteinExistence type="predicted"/>
<comment type="caution">
    <text evidence="2">The sequence shown here is derived from an EMBL/GenBank/DDBJ whole genome shotgun (WGS) entry which is preliminary data.</text>
</comment>
<evidence type="ECO:0000313" key="2">
    <source>
        <dbReference type="EMBL" id="KAK3759300.1"/>
    </source>
</evidence>
<keyword evidence="3" id="KW-1185">Reference proteome</keyword>
<reference evidence="2" key="1">
    <citation type="journal article" date="2023" name="G3 (Bethesda)">
        <title>A reference genome for the long-term kleptoplast-retaining sea slug Elysia crispata morphotype clarki.</title>
        <authorList>
            <person name="Eastman K.E."/>
            <person name="Pendleton A.L."/>
            <person name="Shaikh M.A."/>
            <person name="Suttiyut T."/>
            <person name="Ogas R."/>
            <person name="Tomko P."/>
            <person name="Gavelis G."/>
            <person name="Widhalm J.R."/>
            <person name="Wisecaver J.H."/>
        </authorList>
    </citation>
    <scope>NUCLEOTIDE SEQUENCE</scope>
    <source>
        <strain evidence="2">ECLA1</strain>
    </source>
</reference>
<feature type="region of interest" description="Disordered" evidence="1">
    <location>
        <begin position="224"/>
        <end position="298"/>
    </location>
</feature>